<evidence type="ECO:0000313" key="3">
    <source>
        <dbReference type="Proteomes" id="UP001431235"/>
    </source>
</evidence>
<keyword evidence="3" id="KW-1185">Reference proteome</keyword>
<dbReference type="Gene3D" id="3.40.960.10">
    <property type="entry name" value="VSR Endonuclease"/>
    <property type="match status" value="1"/>
</dbReference>
<protein>
    <submittedName>
        <fullName evidence="2">DUF559 domain-containing protein</fullName>
    </submittedName>
</protein>
<dbReference type="CDD" id="cd01038">
    <property type="entry name" value="Endonuclease_DUF559"/>
    <property type="match status" value="1"/>
</dbReference>
<dbReference type="SUPFAM" id="SSF52980">
    <property type="entry name" value="Restriction endonuclease-like"/>
    <property type="match status" value="1"/>
</dbReference>
<dbReference type="EMBL" id="JAIKTS010000004">
    <property type="protein sequence ID" value="MCL7715408.1"/>
    <property type="molecule type" value="Genomic_DNA"/>
</dbReference>
<accession>A0ABT0SJZ4</accession>
<gene>
    <name evidence="2" type="ORF">K5L01_12230</name>
</gene>
<dbReference type="InterPro" id="IPR047216">
    <property type="entry name" value="Endonuclease_DUF559_bact"/>
</dbReference>
<dbReference type="RefSeq" id="WP_250064792.1">
    <property type="nucleotide sequence ID" value="NZ_JAIKTS010000004.1"/>
</dbReference>
<dbReference type="PANTHER" id="PTHR38590:SF1">
    <property type="entry name" value="BLL0828 PROTEIN"/>
    <property type="match status" value="1"/>
</dbReference>
<proteinExistence type="predicted"/>
<dbReference type="PANTHER" id="PTHR38590">
    <property type="entry name" value="BLL0828 PROTEIN"/>
    <property type="match status" value="1"/>
</dbReference>
<evidence type="ECO:0000313" key="2">
    <source>
        <dbReference type="EMBL" id="MCL7715408.1"/>
    </source>
</evidence>
<dbReference type="InterPro" id="IPR011335">
    <property type="entry name" value="Restrct_endonuc-II-like"/>
</dbReference>
<dbReference type="Proteomes" id="UP001431235">
    <property type="component" value="Unassembled WGS sequence"/>
</dbReference>
<evidence type="ECO:0000259" key="1">
    <source>
        <dbReference type="Pfam" id="PF04480"/>
    </source>
</evidence>
<dbReference type="InterPro" id="IPR007569">
    <property type="entry name" value="DUF559"/>
</dbReference>
<feature type="domain" description="DUF559" evidence="1">
    <location>
        <begin position="16"/>
        <end position="114"/>
    </location>
</feature>
<sequence>MIRTIKRLLPGATLGAARSLRRAMTEAERCPWQYLRAGRLAGFTFRRRPPVPPCVVDFCCVEAAVAVELGGSQHDAQIDAERPRYPQTRERRVVRFWNNEVLLQTGAVLEEIERITRGRTLSPPPLPEGEGL</sequence>
<dbReference type="Pfam" id="PF04480">
    <property type="entry name" value="DUF559"/>
    <property type="match status" value="1"/>
</dbReference>
<organism evidence="2 3">
    <name type="scientific">Stenotrophomonas mori</name>
    <dbReference type="NCBI Taxonomy" id="2871096"/>
    <lineage>
        <taxon>Bacteria</taxon>
        <taxon>Pseudomonadati</taxon>
        <taxon>Pseudomonadota</taxon>
        <taxon>Gammaproteobacteria</taxon>
        <taxon>Lysobacterales</taxon>
        <taxon>Lysobacteraceae</taxon>
        <taxon>Stenotrophomonas</taxon>
    </lineage>
</organism>
<reference evidence="2 3" key="1">
    <citation type="submission" date="2021-08" db="EMBL/GenBank/DDBJ databases">
        <title>Novel members of of the genus Stenotrophomonas from differernt environment.</title>
        <authorList>
            <person name="Deng Y."/>
        </authorList>
    </citation>
    <scope>NUCLEOTIDE SEQUENCE [LARGE SCALE GENOMIC DNA]</scope>
    <source>
        <strain evidence="2 3">CPCC 101365</strain>
    </source>
</reference>
<name>A0ABT0SJZ4_9GAMM</name>
<comment type="caution">
    <text evidence="2">The sequence shown here is derived from an EMBL/GenBank/DDBJ whole genome shotgun (WGS) entry which is preliminary data.</text>
</comment>